<sequence>MAPVSVASAEILPPPPQDGETLSNVPQMLSGEDSKKQRIQRPNPTTQRSAPLNASAFVFAVEMEKDRSISEGHLWYSNKDFVAVITA</sequence>
<dbReference type="HOGENOM" id="CLU_2486443_0_0_1"/>
<dbReference type="Proteomes" id="UP000032141">
    <property type="component" value="Chromosome C2"/>
</dbReference>
<feature type="compositionally biased region" description="Polar residues" evidence="1">
    <location>
        <begin position="40"/>
        <end position="52"/>
    </location>
</feature>
<dbReference type="STRING" id="109376.A0A0D3ARK8"/>
<keyword evidence="3" id="KW-1185">Reference proteome</keyword>
<dbReference type="AlphaFoldDB" id="A0A0D3ARK8"/>
<dbReference type="Gramene" id="Bo2g094850.1">
    <property type="protein sequence ID" value="Bo2g094850.1"/>
    <property type="gene ID" value="Bo2g094850"/>
</dbReference>
<proteinExistence type="predicted"/>
<name>A0A0D3ARK8_BRAOL</name>
<protein>
    <submittedName>
        <fullName evidence="2">Uncharacterized protein</fullName>
    </submittedName>
</protein>
<organism evidence="2 3">
    <name type="scientific">Brassica oleracea var. oleracea</name>
    <dbReference type="NCBI Taxonomy" id="109376"/>
    <lineage>
        <taxon>Eukaryota</taxon>
        <taxon>Viridiplantae</taxon>
        <taxon>Streptophyta</taxon>
        <taxon>Embryophyta</taxon>
        <taxon>Tracheophyta</taxon>
        <taxon>Spermatophyta</taxon>
        <taxon>Magnoliopsida</taxon>
        <taxon>eudicotyledons</taxon>
        <taxon>Gunneridae</taxon>
        <taxon>Pentapetalae</taxon>
        <taxon>rosids</taxon>
        <taxon>malvids</taxon>
        <taxon>Brassicales</taxon>
        <taxon>Brassicaceae</taxon>
        <taxon>Brassiceae</taxon>
        <taxon>Brassica</taxon>
    </lineage>
</organism>
<evidence type="ECO:0000256" key="1">
    <source>
        <dbReference type="SAM" id="MobiDB-lite"/>
    </source>
</evidence>
<evidence type="ECO:0000313" key="3">
    <source>
        <dbReference type="Proteomes" id="UP000032141"/>
    </source>
</evidence>
<reference evidence="2" key="2">
    <citation type="submission" date="2015-03" db="UniProtKB">
        <authorList>
            <consortium name="EnsemblPlants"/>
        </authorList>
    </citation>
    <scope>IDENTIFICATION</scope>
</reference>
<reference evidence="2 3" key="1">
    <citation type="journal article" date="2014" name="Genome Biol.">
        <title>Transcriptome and methylome profiling reveals relics of genome dominance in the mesopolyploid Brassica oleracea.</title>
        <authorList>
            <person name="Parkin I.A."/>
            <person name="Koh C."/>
            <person name="Tang H."/>
            <person name="Robinson S.J."/>
            <person name="Kagale S."/>
            <person name="Clarke W.E."/>
            <person name="Town C.D."/>
            <person name="Nixon J."/>
            <person name="Krishnakumar V."/>
            <person name="Bidwell S.L."/>
            <person name="Denoeud F."/>
            <person name="Belcram H."/>
            <person name="Links M.G."/>
            <person name="Just J."/>
            <person name="Clarke C."/>
            <person name="Bender T."/>
            <person name="Huebert T."/>
            <person name="Mason A.S."/>
            <person name="Pires J.C."/>
            <person name="Barker G."/>
            <person name="Moore J."/>
            <person name="Walley P.G."/>
            <person name="Manoli S."/>
            <person name="Batley J."/>
            <person name="Edwards D."/>
            <person name="Nelson M.N."/>
            <person name="Wang X."/>
            <person name="Paterson A.H."/>
            <person name="King G."/>
            <person name="Bancroft I."/>
            <person name="Chalhoub B."/>
            <person name="Sharpe A.G."/>
        </authorList>
    </citation>
    <scope>NUCLEOTIDE SEQUENCE</scope>
    <source>
        <strain evidence="2 3">cv. TO1000</strain>
    </source>
</reference>
<evidence type="ECO:0000313" key="2">
    <source>
        <dbReference type="EnsemblPlants" id="Bo2g094850.1"/>
    </source>
</evidence>
<dbReference type="EnsemblPlants" id="Bo2g094850.1">
    <property type="protein sequence ID" value="Bo2g094850.1"/>
    <property type="gene ID" value="Bo2g094850"/>
</dbReference>
<feature type="region of interest" description="Disordered" evidence="1">
    <location>
        <begin position="1"/>
        <end position="52"/>
    </location>
</feature>
<accession>A0A0D3ARK8</accession>